<keyword evidence="2" id="KW-1185">Reference proteome</keyword>
<evidence type="ECO:0008006" key="3">
    <source>
        <dbReference type="Google" id="ProtNLM"/>
    </source>
</evidence>
<accession>A0ABP9L6T3</accession>
<comment type="caution">
    <text evidence="1">The sequence shown here is derived from an EMBL/GenBank/DDBJ whole genome shotgun (WGS) entry which is preliminary data.</text>
</comment>
<evidence type="ECO:0000313" key="1">
    <source>
        <dbReference type="EMBL" id="GAA5071584.1"/>
    </source>
</evidence>
<sequence length="128" mass="13911">MKIAVASQNYRTITPHAGKTRRWIVFDATDPAAPVEVDRLDLPREMSLHEWKGRDDSHPLYAMHALLVGSCGEGFVTRLGARGIRVAVPASADPIEAVRAYLASGEVTRPLDEVVATAAAKAAHDHHH</sequence>
<dbReference type="Gene3D" id="3.30.420.130">
    <property type="entry name" value="Dinitrogenase iron-molybdenum cofactor biosynthesis domain"/>
    <property type="match status" value="1"/>
</dbReference>
<dbReference type="InterPro" id="IPR036105">
    <property type="entry name" value="DiNase_FeMo-co_biosyn_sf"/>
</dbReference>
<dbReference type="RefSeq" id="WP_259550123.1">
    <property type="nucleotide sequence ID" value="NZ_BAABHW010000002.1"/>
</dbReference>
<dbReference type="EMBL" id="BAABHW010000002">
    <property type="protein sequence ID" value="GAA5071584.1"/>
    <property type="molecule type" value="Genomic_DNA"/>
</dbReference>
<dbReference type="SUPFAM" id="SSF53146">
    <property type="entry name" value="Nitrogenase accessory factor-like"/>
    <property type="match status" value="1"/>
</dbReference>
<proteinExistence type="predicted"/>
<name>A0ABP9L6T3_9RHOB</name>
<evidence type="ECO:0000313" key="2">
    <source>
        <dbReference type="Proteomes" id="UP001499910"/>
    </source>
</evidence>
<reference evidence="2" key="1">
    <citation type="journal article" date="2019" name="Int. J. Syst. Evol. Microbiol.">
        <title>The Global Catalogue of Microorganisms (GCM) 10K type strain sequencing project: providing services to taxonomists for standard genome sequencing and annotation.</title>
        <authorList>
            <consortium name="The Broad Institute Genomics Platform"/>
            <consortium name="The Broad Institute Genome Sequencing Center for Infectious Disease"/>
            <person name="Wu L."/>
            <person name="Ma J."/>
        </authorList>
    </citation>
    <scope>NUCLEOTIDE SEQUENCE [LARGE SCALE GENOMIC DNA]</scope>
    <source>
        <strain evidence="2">JCM 18015</strain>
    </source>
</reference>
<gene>
    <name evidence="1" type="ORF">GCM10023209_15500</name>
</gene>
<protein>
    <recommendedName>
        <fullName evidence="3">Nitrogen fixation protein</fullName>
    </recommendedName>
</protein>
<organism evidence="1 2">
    <name type="scientific">[Roseibacterium] beibuensis</name>
    <dbReference type="NCBI Taxonomy" id="1193142"/>
    <lineage>
        <taxon>Bacteria</taxon>
        <taxon>Pseudomonadati</taxon>
        <taxon>Pseudomonadota</taxon>
        <taxon>Alphaproteobacteria</taxon>
        <taxon>Rhodobacterales</taxon>
        <taxon>Roseobacteraceae</taxon>
        <taxon>Roseicyclus</taxon>
    </lineage>
</organism>
<dbReference type="Proteomes" id="UP001499910">
    <property type="component" value="Unassembled WGS sequence"/>
</dbReference>